<feature type="compositionally biased region" description="Low complexity" evidence="1">
    <location>
        <begin position="1301"/>
        <end position="1310"/>
    </location>
</feature>
<keyword evidence="3" id="KW-1185">Reference proteome</keyword>
<dbReference type="EMBL" id="JBEPEK010000010">
    <property type="protein sequence ID" value="MER7178409.1"/>
    <property type="molecule type" value="Genomic_DNA"/>
</dbReference>
<feature type="region of interest" description="Disordered" evidence="1">
    <location>
        <begin position="2050"/>
        <end position="2070"/>
    </location>
</feature>
<proteinExistence type="predicted"/>
<evidence type="ECO:0000313" key="3">
    <source>
        <dbReference type="Proteomes" id="UP001474181"/>
    </source>
</evidence>
<sequence>MNLRLGAMGHGPVDLDAVRVARSELDQTGPAFTRADFRARAEHIAAHLADRDPGHLPGGAPHTPDGHVAAGGDVDVPDVRVSGSGSGSAAEHPFSAADLTGDLRARLNRPELLDAVVDGVELRGLTELERAERVFQHPDVDPELAAALGRPDLGRDLAKEFPRAKGQVGVDLRLKLGALMGRPEFADQGVAAKIRAKDLAEALGSGLTKKLGDPQKLKEDLAKALQKVETPAKSRVLAQPGYATGDQFGIAAALMGDKNLHVVVVTGMADRVATDKGPAIEKFYRDSGIESHRIHLARVEHGESVDSAAKRLAGEFMPGDNPDVVPVGTGTTWVADNFSVGVRRLVREHWKLDDAGFSAAEKSHLGQWLGDRGIAPASERDTIVLWSRFSGKKGDVHVEHDTSYTGIEQILGALKLDKEASGGTGPLVVIAGDAFADPGKAGRYPAMAEKFTGEGLEVHDLTHFWETDDAGKQALKSWGGDSRIGQMKLYEYLRQNSGELRHLGFRSGNLEALALSGHTVRYLEEPLSHGGDRMVKWHAARNSPLSAPGTGKFGKGLSLAPGYERILVKEPPTRSGKFIASRMAEIKALKKAGTLPAGEAKVMENALLHPDWAFGAHKDVMRPAETAKFAKGFAADDLDTITGYLTGGHPAVARPQPATTVPPHAPPSHAPLPGTSTEAGAVRVAIPGGTESVPGSHPLSPEADLRHEVNLRLGAMGRDPVDLDAVRVARSELDQTGPAFTRADFRARAEHIAAHLADRDPGHLPGGAPGTTPHDLAVPSPGSLPGEPHAVASGTAVAGPSGLSGSAGIGREFIGSPGDFLRDRQVLLRMDEGLRTRTPDLGIDYGRFLHWMDRQDRHWFTLTPRADADSVQKVYLLTPAIEKYTHEFAGDGQLAAIVDGRELPALGGEGDYIAAHYVPYFQGESADAEAQVGHRVIPVERGGDFNPDLVFTGAMNGCAFAVTPERGGEAFTAWHYQSPTTNWSHSAKFRMERRPTDWYGDAEYQSLGTSSYPETTNVLVRTDDGWHILSQENHSDLLNPKLSALNRYRSRPLELKPGREWVYRAGIHRRMAEEWSEKLQSLETRRVVRLGNNPADLMLRSAFDLLKQQAERDIRLLGGVTGNDSFADVALRQAGDHSDTAQLVGEFLKKHDAEVKVEEARNRSAWTWGKTSDGHSVLREQIIFDIKDNLGVRWGDRLREEADVPSGRPGGDLWQTEPGAGSHALSPEADLRHEVNLRLGRMGHDPVGPEAVGAAHGELEDLRGAAFTRADFRARADEIAVRIAGLEPGGLPGGLPGGAPGAVAGEPGVLSSPGFESPGVPSSPGFESHEEPVAGSSAHAYGSAPEAMPGVVPDVTPASAPEAVAVPHADGAVSVSDLVTGLAELGLDVPTSRTVGSELPHNSVPDGVSTPTGAVGLPHEAAHAGTETGPFPSPQSVDGVPSRPSVLDEILGRRTEDTGPDSGTTGSVGATLPAPDQGLRLTGANGLPADGDRVVRTGPDGVRTVTGLDGTPLPGAVTDLGGGRGFRITDDATGVSVRHDTLGRLQGTDIALADERGVRGGLFVAEDGVGGRVLTDTAGGPVAGRTLAELPDGAGFRVTDDTTGVSARYGADGGHRERGIALADPATGQRGQRFAVPDGAAHRLTDAAGTPLNERITALPEGAGFRADTPTGYATFGPDGAVTGDGLRLTGHDGTTGYVDRPLGGGPRWLTDDLAPDPTRTAVLRQEGHIDLVSPGGAFRRFDGTGAHVADGTPLPNEPGGRILVTGHPGAGAMRGTPWLEDRAGNALTDWKATPREQDGVRFTYDRQGVPRHGEFLELGADGTLVRQGFNVLDSGRPTPFRYEVDHVAGTWHRTDVRGERRAPGLFHSGKADRAGAANGGLRLLSSTKAAVPVFERRLLAGGDVLDAFRRTDTIQFGRTNPRTTWTRWSQEGEVRGSGTRHYDTAGTGWVDKDTQGAVREFREGLQKYDGKAGHVLAERAGDGSWTWHRYDGAGRELGSGPRVRDRYDSGWTDRAGDGRIVQRQWGMGRLPEHQWHYQEFTLQSDGTLRDTWQGQSPQGKETGGREVFDDGRLTTERWSEQRPPLWARDLVPGAGRPQGLYAHVASDNGYQLFTWTKEAAGAESSAAHVESGVRYVGMDGGTLDLRADGSFARSTTKLFDGTTLKAGDHAGRPPYEGDGVPWRNGDRSGYRDAVRNRPGVLWADSFRDAEGTWVVREGLPGGQVREYATPQALDGPVGRGAWVTRDAHGNLTGLRHPDPAHAGHHIEGTGPADSDRWTWRRLDADGNEHASGRREFARGSNDTRLPWDDSYRDYDAAGGLVRERRMLDSGRYVDAWRDPAGDRWPAAEFNRQGTRVAPGQEQFRTWWDGRAWQDRWTPGARRFRDRLSLPGPDGTPTTVVVRETPPYSGGPLRVREYAGGEGVTPYSVWKEYDHGTVVRQRVADNGGFLETDVWRGQWNRYARNGDLVAQRTDSGLVFESDMLGRMRLTGNEYDFRGPVTELRGWGRRIREAQRMPWSGTVLPVSPDGAGAGAGEAALREARYEPYWQSVTRKAALEFGQEFLLEFGANLAVNGIIEAVQGDPFSGKDVLKSFANAAVGSAVKTGVSHLVHENRMAGFRGLGQYRAGLSNLDSGKHWNRRPGNHDKFWGNEWGGNENPTRWRQGTYDFAFGAGSSVLSGFVNGSMNAAVWGVTDADGNKVRLHGWAALGDGGINGLASLTTSSATGLAKTVFMNSAAGRLFHRQGFTDFWLQLPFKIFEKTIQSVYLTSIFRARINPDWYRSQQPHPGASSEDRGRR</sequence>
<accession>A0ABV1WNH3</accession>
<evidence type="ECO:0000256" key="1">
    <source>
        <dbReference type="SAM" id="MobiDB-lite"/>
    </source>
</evidence>
<comment type="caution">
    <text evidence="2">The sequence shown here is derived from an EMBL/GenBank/DDBJ whole genome shotgun (WGS) entry which is preliminary data.</text>
</comment>
<protein>
    <submittedName>
        <fullName evidence="2">Uncharacterized protein</fullName>
    </submittedName>
</protein>
<feature type="region of interest" description="Disordered" evidence="1">
    <location>
        <begin position="1393"/>
        <end position="1476"/>
    </location>
</feature>
<feature type="compositionally biased region" description="Gly residues" evidence="1">
    <location>
        <begin position="1290"/>
        <end position="1300"/>
    </location>
</feature>
<dbReference type="RefSeq" id="WP_350776729.1">
    <property type="nucleotide sequence ID" value="NZ_JBEPEK010000010.1"/>
</dbReference>
<feature type="region of interest" description="Disordered" evidence="1">
    <location>
        <begin position="1290"/>
        <end position="1345"/>
    </location>
</feature>
<gene>
    <name evidence="2" type="ORF">ABT404_02745</name>
</gene>
<name>A0ABV1WNH3_9ACTN</name>
<organism evidence="2 3">
    <name type="scientific">Streptomyces hyaluromycini</name>
    <dbReference type="NCBI Taxonomy" id="1377993"/>
    <lineage>
        <taxon>Bacteria</taxon>
        <taxon>Bacillati</taxon>
        <taxon>Actinomycetota</taxon>
        <taxon>Actinomycetes</taxon>
        <taxon>Kitasatosporales</taxon>
        <taxon>Streptomycetaceae</taxon>
        <taxon>Streptomyces</taxon>
    </lineage>
</organism>
<feature type="region of interest" description="Disordered" evidence="1">
    <location>
        <begin position="655"/>
        <end position="676"/>
    </location>
</feature>
<feature type="region of interest" description="Disordered" evidence="1">
    <location>
        <begin position="2164"/>
        <end position="2187"/>
    </location>
</feature>
<dbReference type="Proteomes" id="UP001474181">
    <property type="component" value="Unassembled WGS sequence"/>
</dbReference>
<feature type="compositionally biased region" description="Polar residues" evidence="1">
    <location>
        <begin position="2050"/>
        <end position="2060"/>
    </location>
</feature>
<evidence type="ECO:0000313" key="2">
    <source>
        <dbReference type="EMBL" id="MER7178409.1"/>
    </source>
</evidence>
<reference evidence="2 3" key="1">
    <citation type="submission" date="2024-06" db="EMBL/GenBank/DDBJ databases">
        <title>The Natural Products Discovery Center: Release of the First 8490 Sequenced Strains for Exploring Actinobacteria Biosynthetic Diversity.</title>
        <authorList>
            <person name="Kalkreuter E."/>
            <person name="Kautsar S.A."/>
            <person name="Yang D."/>
            <person name="Bader C.D."/>
            <person name="Teijaro C.N."/>
            <person name="Fluegel L."/>
            <person name="Davis C.M."/>
            <person name="Simpson J.R."/>
            <person name="Lauterbach L."/>
            <person name="Steele A.D."/>
            <person name="Gui C."/>
            <person name="Meng S."/>
            <person name="Li G."/>
            <person name="Viehrig K."/>
            <person name="Ye F."/>
            <person name="Su P."/>
            <person name="Kiefer A.F."/>
            <person name="Nichols A."/>
            <person name="Cepeda A.J."/>
            <person name="Yan W."/>
            <person name="Fan B."/>
            <person name="Jiang Y."/>
            <person name="Adhikari A."/>
            <person name="Zheng C.-J."/>
            <person name="Schuster L."/>
            <person name="Cowan T.M."/>
            <person name="Smanski M.J."/>
            <person name="Chevrette M.G."/>
            <person name="De Carvalho L.P.S."/>
            <person name="Shen B."/>
        </authorList>
    </citation>
    <scope>NUCLEOTIDE SEQUENCE [LARGE SCALE GENOMIC DNA]</scope>
    <source>
        <strain evidence="2 3">NPDC000234</strain>
    </source>
</reference>